<feature type="region of interest" description="Disordered" evidence="1">
    <location>
        <begin position="1"/>
        <end position="62"/>
    </location>
</feature>
<evidence type="ECO:0000256" key="1">
    <source>
        <dbReference type="SAM" id="MobiDB-lite"/>
    </source>
</evidence>
<dbReference type="AlphaFoldDB" id="A0ABD0YT75"/>
<gene>
    <name evidence="2" type="ORF">AAG570_009217</name>
</gene>
<protein>
    <submittedName>
        <fullName evidence="2">Uncharacterized protein</fullName>
    </submittedName>
</protein>
<proteinExistence type="predicted"/>
<reference evidence="2 3" key="1">
    <citation type="submission" date="2024-07" db="EMBL/GenBank/DDBJ databases">
        <title>Chromosome-level genome assembly of the water stick insect Ranatra chinensis (Heteroptera: Nepidae).</title>
        <authorList>
            <person name="Liu X."/>
        </authorList>
    </citation>
    <scope>NUCLEOTIDE SEQUENCE [LARGE SCALE GENOMIC DNA]</scope>
    <source>
        <strain evidence="2">Cailab_2021Rc</strain>
        <tissue evidence="2">Muscle</tissue>
    </source>
</reference>
<accession>A0ABD0YT75</accession>
<feature type="region of interest" description="Disordered" evidence="1">
    <location>
        <begin position="89"/>
        <end position="109"/>
    </location>
</feature>
<comment type="caution">
    <text evidence="2">The sequence shown here is derived from an EMBL/GenBank/DDBJ whole genome shotgun (WGS) entry which is preliminary data.</text>
</comment>
<dbReference type="Proteomes" id="UP001558652">
    <property type="component" value="Unassembled WGS sequence"/>
</dbReference>
<name>A0ABD0YT75_9HEMI</name>
<sequence length="198" mass="22239">MRTLGLNEGAMCKRRLYNGQKKREKPRGQKTKSDGRRPFLTDLNAAADRGYQSKPVRTDKVSEGAGLALGPIPSQKKAIRRPYYRTIKRPINRSGGASEPEPFDGNDPARLSVIPGEERVFHRKCHMWHGGGLVLHKWWKERSESACRPLPNMVLEWTGGSCKLISGHFSADLSAQATPLKTFTIFGRTPFPRVTTLR</sequence>
<evidence type="ECO:0000313" key="3">
    <source>
        <dbReference type="Proteomes" id="UP001558652"/>
    </source>
</evidence>
<dbReference type="EMBL" id="JBFDAA010000003">
    <property type="protein sequence ID" value="KAL1139157.1"/>
    <property type="molecule type" value="Genomic_DNA"/>
</dbReference>
<keyword evidence="3" id="KW-1185">Reference proteome</keyword>
<organism evidence="2 3">
    <name type="scientific">Ranatra chinensis</name>
    <dbReference type="NCBI Taxonomy" id="642074"/>
    <lineage>
        <taxon>Eukaryota</taxon>
        <taxon>Metazoa</taxon>
        <taxon>Ecdysozoa</taxon>
        <taxon>Arthropoda</taxon>
        <taxon>Hexapoda</taxon>
        <taxon>Insecta</taxon>
        <taxon>Pterygota</taxon>
        <taxon>Neoptera</taxon>
        <taxon>Paraneoptera</taxon>
        <taxon>Hemiptera</taxon>
        <taxon>Heteroptera</taxon>
        <taxon>Panheteroptera</taxon>
        <taxon>Nepomorpha</taxon>
        <taxon>Nepidae</taxon>
        <taxon>Ranatrinae</taxon>
        <taxon>Ranatra</taxon>
    </lineage>
</organism>
<feature type="compositionally biased region" description="Basic residues" evidence="1">
    <location>
        <begin position="12"/>
        <end position="30"/>
    </location>
</feature>
<evidence type="ECO:0000313" key="2">
    <source>
        <dbReference type="EMBL" id="KAL1139157.1"/>
    </source>
</evidence>